<evidence type="ECO:0000256" key="1">
    <source>
        <dbReference type="SAM" id="MobiDB-lite"/>
    </source>
</evidence>
<feature type="region of interest" description="Disordered" evidence="1">
    <location>
        <begin position="57"/>
        <end position="79"/>
    </location>
</feature>
<name>A0A843V1Z4_COLES</name>
<evidence type="ECO:0000313" key="3">
    <source>
        <dbReference type="Proteomes" id="UP000652761"/>
    </source>
</evidence>
<accession>A0A843V1Z4</accession>
<organism evidence="2 3">
    <name type="scientific">Colocasia esculenta</name>
    <name type="common">Wild taro</name>
    <name type="synonym">Arum esculentum</name>
    <dbReference type="NCBI Taxonomy" id="4460"/>
    <lineage>
        <taxon>Eukaryota</taxon>
        <taxon>Viridiplantae</taxon>
        <taxon>Streptophyta</taxon>
        <taxon>Embryophyta</taxon>
        <taxon>Tracheophyta</taxon>
        <taxon>Spermatophyta</taxon>
        <taxon>Magnoliopsida</taxon>
        <taxon>Liliopsida</taxon>
        <taxon>Araceae</taxon>
        <taxon>Aroideae</taxon>
        <taxon>Colocasieae</taxon>
        <taxon>Colocasia</taxon>
    </lineage>
</organism>
<gene>
    <name evidence="2" type="ORF">Taro_018279</name>
</gene>
<comment type="caution">
    <text evidence="2">The sequence shown here is derived from an EMBL/GenBank/DDBJ whole genome shotgun (WGS) entry which is preliminary data.</text>
</comment>
<dbReference type="AlphaFoldDB" id="A0A843V1Z4"/>
<reference evidence="2" key="1">
    <citation type="submission" date="2017-07" db="EMBL/GenBank/DDBJ databases">
        <title>Taro Niue Genome Assembly and Annotation.</title>
        <authorList>
            <person name="Atibalentja N."/>
            <person name="Keating K."/>
            <person name="Fields C.J."/>
        </authorList>
    </citation>
    <scope>NUCLEOTIDE SEQUENCE</scope>
    <source>
        <strain evidence="2">Niue_2</strain>
        <tissue evidence="2">Leaf</tissue>
    </source>
</reference>
<proteinExistence type="predicted"/>
<dbReference type="EMBL" id="NMUH01000848">
    <property type="protein sequence ID" value="MQL85759.1"/>
    <property type="molecule type" value="Genomic_DNA"/>
</dbReference>
<protein>
    <submittedName>
        <fullName evidence="2">Uncharacterized protein</fullName>
    </submittedName>
</protein>
<evidence type="ECO:0000313" key="2">
    <source>
        <dbReference type="EMBL" id="MQL85759.1"/>
    </source>
</evidence>
<keyword evidence="3" id="KW-1185">Reference proteome</keyword>
<sequence>MFSDFYFDVVFRFHPVEVRISRYGAWSMIGHQFWEGHPWEGFVPRISINANKIVTASGSPSGELTPPQPRRPVAGPSSVSPTVAVAVGAASVSSPLAAGSMPEDAVSL</sequence>
<dbReference type="Proteomes" id="UP000652761">
    <property type="component" value="Unassembled WGS sequence"/>
</dbReference>